<dbReference type="PIRSF" id="PIRSF017082">
    <property type="entry name" value="YflP"/>
    <property type="match status" value="1"/>
</dbReference>
<evidence type="ECO:0000256" key="1">
    <source>
        <dbReference type="ARBA" id="ARBA00006987"/>
    </source>
</evidence>
<evidence type="ECO:0000256" key="2">
    <source>
        <dbReference type="SAM" id="SignalP"/>
    </source>
</evidence>
<dbReference type="SUPFAM" id="SSF53850">
    <property type="entry name" value="Periplasmic binding protein-like II"/>
    <property type="match status" value="1"/>
</dbReference>
<dbReference type="InterPro" id="IPR005064">
    <property type="entry name" value="BUG"/>
</dbReference>
<reference evidence="3" key="1">
    <citation type="submission" date="2024-06" db="EMBL/GenBank/DDBJ databases">
        <title>Draft genome sequence of Microbacterium sp. strain A8/3-1, isolated from Oxytropis tragacanthoides Fisch. ex DC. Root nodules in the Altai region of Russia.</title>
        <authorList>
            <person name="Sazanova A."/>
            <person name="Guro P."/>
            <person name="Kuznetsova I."/>
            <person name="Belimov A."/>
            <person name="Safronova V."/>
        </authorList>
    </citation>
    <scope>NUCLEOTIDE SEQUENCE</scope>
    <source>
        <strain evidence="3">A8/3-1</strain>
    </source>
</reference>
<proteinExistence type="inferred from homology"/>
<comment type="similarity">
    <text evidence="1">Belongs to the UPF0065 (bug) family.</text>
</comment>
<dbReference type="RefSeq" id="WP_282216230.1">
    <property type="nucleotide sequence ID" value="NZ_CP158357.1"/>
</dbReference>
<feature type="signal peptide" evidence="2">
    <location>
        <begin position="1"/>
        <end position="24"/>
    </location>
</feature>
<name>A0AAU7VVK4_9MICO</name>
<accession>A0AAU7VVK4</accession>
<dbReference type="EMBL" id="CP158357">
    <property type="protein sequence ID" value="XBX78118.1"/>
    <property type="molecule type" value="Genomic_DNA"/>
</dbReference>
<feature type="chain" id="PRO_5043728312" evidence="2">
    <location>
        <begin position="25"/>
        <end position="339"/>
    </location>
</feature>
<dbReference type="InterPro" id="IPR042100">
    <property type="entry name" value="Bug_dom1"/>
</dbReference>
<protein>
    <submittedName>
        <fullName evidence="3">Tripartite tricarboxylate transporter substrate binding protein</fullName>
    </submittedName>
</protein>
<organism evidence="3">
    <name type="scientific">Microbacterium sp. A8/3-1</name>
    <dbReference type="NCBI Taxonomy" id="3160749"/>
    <lineage>
        <taxon>Bacteria</taxon>
        <taxon>Bacillati</taxon>
        <taxon>Actinomycetota</taxon>
        <taxon>Actinomycetes</taxon>
        <taxon>Micrococcales</taxon>
        <taxon>Microbacteriaceae</taxon>
        <taxon>Microbacterium</taxon>
    </lineage>
</organism>
<sequence length="339" mass="34435">MKHTRLVAATAVFAAAALALTACAGGSTGSGGGGGGGDEAAAIEDVKIIVPADPGGGWDQTGRAMSQVLAADEIVGSAPVSNVGGAGGTVGLAQLANEKDPATLMVMGLVMVGAIETNASTVRLEDTTPIARLTDESLVIVVPESSKYETLEDLVEDIVEKGQEVTVTGGSAGGADHILAGLLLEAAGLDAEEIPEKLNYTPNSGGGEAVSLLVGNKVAAGISGVGEFLQYIEDGSMRALAVSGAEPVASLPDVPTITDEGYDVELTNWRGVIAPGGISDAERAELERIVTEMHESGAWKDELETKGWADAFLTGDEFDSFLTENITDVTGTLKNIGLI</sequence>
<evidence type="ECO:0000313" key="3">
    <source>
        <dbReference type="EMBL" id="XBX78118.1"/>
    </source>
</evidence>
<gene>
    <name evidence="3" type="ORF">ABS642_19720</name>
</gene>
<dbReference type="PANTHER" id="PTHR42928:SF3">
    <property type="entry name" value="UPF0065 PROTEIN YFLP"/>
    <property type="match status" value="1"/>
</dbReference>
<dbReference type="PANTHER" id="PTHR42928">
    <property type="entry name" value="TRICARBOXYLATE-BINDING PROTEIN"/>
    <property type="match status" value="1"/>
</dbReference>
<dbReference type="Gene3D" id="3.40.190.150">
    <property type="entry name" value="Bordetella uptake gene, domain 1"/>
    <property type="match status" value="1"/>
</dbReference>
<dbReference type="CDD" id="cd07012">
    <property type="entry name" value="PBP2_Bug_TTT"/>
    <property type="match status" value="1"/>
</dbReference>
<dbReference type="Pfam" id="PF03401">
    <property type="entry name" value="TctC"/>
    <property type="match status" value="1"/>
</dbReference>
<dbReference type="PROSITE" id="PS51257">
    <property type="entry name" value="PROKAR_LIPOPROTEIN"/>
    <property type="match status" value="1"/>
</dbReference>
<keyword evidence="2" id="KW-0732">Signal</keyword>
<dbReference type="AlphaFoldDB" id="A0AAU7VVK4"/>
<dbReference type="Gene3D" id="3.40.190.10">
    <property type="entry name" value="Periplasmic binding protein-like II"/>
    <property type="match status" value="1"/>
</dbReference>